<dbReference type="Gene3D" id="2.20.28.10">
    <property type="match status" value="1"/>
</dbReference>
<evidence type="ECO:0000256" key="1">
    <source>
        <dbReference type="ARBA" id="ARBA00001965"/>
    </source>
</evidence>
<reference evidence="8 9" key="1">
    <citation type="submission" date="2018-06" db="EMBL/GenBank/DDBJ databases">
        <title>Genomic Encyclopedia of Type Strains, Phase IV (KMG-IV): sequencing the most valuable type-strain genomes for metagenomic binning, comparative biology and taxonomic classification.</title>
        <authorList>
            <person name="Goeker M."/>
        </authorList>
    </citation>
    <scope>NUCLEOTIDE SEQUENCE [LARGE SCALE GENOMIC DNA]</scope>
    <source>
        <strain evidence="8 9">DSM 24875</strain>
    </source>
</reference>
<keyword evidence="4 6" id="KW-0249">Electron transport</keyword>
<keyword evidence="2" id="KW-0813">Transport</keyword>
<dbReference type="PRINTS" id="PR00163">
    <property type="entry name" value="RUBREDOXIN"/>
</dbReference>
<evidence type="ECO:0000256" key="3">
    <source>
        <dbReference type="ARBA" id="ARBA00022723"/>
    </source>
</evidence>
<dbReference type="SUPFAM" id="SSF57802">
    <property type="entry name" value="Rubredoxin-like"/>
    <property type="match status" value="1"/>
</dbReference>
<proteinExistence type="inferred from homology"/>
<dbReference type="EMBL" id="QNRK01000017">
    <property type="protein sequence ID" value="RBP11228.1"/>
    <property type="molecule type" value="Genomic_DNA"/>
</dbReference>
<dbReference type="GO" id="GO:0009055">
    <property type="term" value="F:electron transfer activity"/>
    <property type="evidence" value="ECO:0007669"/>
    <property type="project" value="TreeGrafter"/>
</dbReference>
<sequence length="69" mass="7627">MSGFENFGPPEVAEPDARMECGVCWRPYDPAEGDSVRQIAPGTPFSALPENWRCPTCDAPRERFLALSP</sequence>
<organism evidence="8 9">
    <name type="scientific">Roseiarcus fermentans</name>
    <dbReference type="NCBI Taxonomy" id="1473586"/>
    <lineage>
        <taxon>Bacteria</taxon>
        <taxon>Pseudomonadati</taxon>
        <taxon>Pseudomonadota</taxon>
        <taxon>Alphaproteobacteria</taxon>
        <taxon>Hyphomicrobiales</taxon>
        <taxon>Roseiarcaceae</taxon>
        <taxon>Roseiarcus</taxon>
    </lineage>
</organism>
<evidence type="ECO:0000256" key="5">
    <source>
        <dbReference type="ARBA" id="ARBA00023004"/>
    </source>
</evidence>
<dbReference type="InterPro" id="IPR024934">
    <property type="entry name" value="Rubredoxin-like_dom"/>
</dbReference>
<evidence type="ECO:0000259" key="7">
    <source>
        <dbReference type="PROSITE" id="PS50903"/>
    </source>
</evidence>
<feature type="domain" description="Rubredoxin-like" evidence="7">
    <location>
        <begin position="16"/>
        <end position="67"/>
    </location>
</feature>
<dbReference type="PROSITE" id="PS50903">
    <property type="entry name" value="RUBREDOXIN_LIKE"/>
    <property type="match status" value="1"/>
</dbReference>
<protein>
    <recommendedName>
        <fullName evidence="6">Rubredoxin</fullName>
    </recommendedName>
</protein>
<dbReference type="PANTHER" id="PTHR47627">
    <property type="entry name" value="RUBREDOXIN"/>
    <property type="match status" value="1"/>
</dbReference>
<dbReference type="PANTHER" id="PTHR47627:SF1">
    <property type="entry name" value="RUBREDOXIN-1-RELATED"/>
    <property type="match status" value="1"/>
</dbReference>
<comment type="similarity">
    <text evidence="6">Belongs to the rubredoxin family.</text>
</comment>
<keyword evidence="5 6" id="KW-0408">Iron</keyword>
<keyword evidence="9" id="KW-1185">Reference proteome</keyword>
<dbReference type="RefSeq" id="WP_113890323.1">
    <property type="nucleotide sequence ID" value="NZ_QNRK01000017.1"/>
</dbReference>
<dbReference type="InterPro" id="IPR018527">
    <property type="entry name" value="Rubredoxin_Fe_BS"/>
</dbReference>
<dbReference type="CDD" id="cd00730">
    <property type="entry name" value="rubredoxin"/>
    <property type="match status" value="1"/>
</dbReference>
<dbReference type="InterPro" id="IPR024935">
    <property type="entry name" value="Rubredoxin_dom"/>
</dbReference>
<dbReference type="OrthoDB" id="9808980at2"/>
<evidence type="ECO:0000256" key="6">
    <source>
        <dbReference type="RuleBase" id="RU003820"/>
    </source>
</evidence>
<gene>
    <name evidence="8" type="ORF">DFR50_117114</name>
</gene>
<evidence type="ECO:0000256" key="4">
    <source>
        <dbReference type="ARBA" id="ARBA00022982"/>
    </source>
</evidence>
<evidence type="ECO:0000313" key="8">
    <source>
        <dbReference type="EMBL" id="RBP11228.1"/>
    </source>
</evidence>
<dbReference type="InterPro" id="IPR050526">
    <property type="entry name" value="Rubredoxin_ET"/>
</dbReference>
<evidence type="ECO:0000313" key="9">
    <source>
        <dbReference type="Proteomes" id="UP000253529"/>
    </source>
</evidence>
<dbReference type="PROSITE" id="PS00202">
    <property type="entry name" value="RUBREDOXIN"/>
    <property type="match status" value="1"/>
</dbReference>
<dbReference type="GO" id="GO:0043448">
    <property type="term" value="P:alkane catabolic process"/>
    <property type="evidence" value="ECO:0007669"/>
    <property type="project" value="TreeGrafter"/>
</dbReference>
<evidence type="ECO:0000256" key="2">
    <source>
        <dbReference type="ARBA" id="ARBA00022448"/>
    </source>
</evidence>
<keyword evidence="3 6" id="KW-0479">Metal-binding</keyword>
<dbReference type="AlphaFoldDB" id="A0A366F9A9"/>
<dbReference type="GO" id="GO:0005506">
    <property type="term" value="F:iron ion binding"/>
    <property type="evidence" value="ECO:0007669"/>
    <property type="project" value="UniProtKB-UniRule"/>
</dbReference>
<accession>A0A366F9A9</accession>
<dbReference type="Pfam" id="PF00301">
    <property type="entry name" value="Rubredoxin"/>
    <property type="match status" value="1"/>
</dbReference>
<name>A0A366F9A9_9HYPH</name>
<dbReference type="Proteomes" id="UP000253529">
    <property type="component" value="Unassembled WGS sequence"/>
</dbReference>
<comment type="caution">
    <text evidence="8">The sequence shown here is derived from an EMBL/GenBank/DDBJ whole genome shotgun (WGS) entry which is preliminary data.</text>
</comment>
<comment type="cofactor">
    <cofactor evidence="1 6">
        <name>Fe(3+)</name>
        <dbReference type="ChEBI" id="CHEBI:29034"/>
    </cofactor>
</comment>